<protein>
    <submittedName>
        <fullName evidence="1">DNA alkylation repair enzyme</fullName>
    </submittedName>
</protein>
<dbReference type="SUPFAM" id="SSF48371">
    <property type="entry name" value="ARM repeat"/>
    <property type="match status" value="1"/>
</dbReference>
<reference evidence="1" key="1">
    <citation type="submission" date="2016-10" db="EMBL/GenBank/DDBJ databases">
        <authorList>
            <person name="de Groot N.N."/>
        </authorList>
    </citation>
    <scope>NUCLEOTIDE SEQUENCE</scope>
</reference>
<dbReference type="AlphaFoldDB" id="A0A1W1CNG5"/>
<sequence length="359" mass="42089">MILKDIYSKDFYQILSQVLSSVIPDFNKEKFIKLIFNSEFKDLELKQRMNHTANVLRQFMPDDVNYVLKIVAKYQQLGIKEEVVEFMFLPEYIANFYLEDYEKSIVVLEKITEFTSCEFAVRAFIKKYPQMMEQMKKWSLSSNQHIRRLASEGCRPRLPWAIALPQFKNNPQAVLSILENLKNDESEYVRRSVANNLNDISKDNPNIVFKIAKNWLGNNERTDKLVKHACRSLLKNGNQQALALFGFVASKHIKIQNFNLQKYVNIGDKLCFSFEIQTQQQKLGKCRLEYKIGFMKANNQLSNKVFKISESDIQSNFKLVKKNHSFKIITTRKYYAGKHSLTIIINGIEVKKGFFELRQ</sequence>
<proteinExistence type="predicted"/>
<name>A0A1W1CNG5_9ZZZZ</name>
<dbReference type="Gene3D" id="1.25.40.290">
    <property type="entry name" value="ARM repeat domains"/>
    <property type="match status" value="1"/>
</dbReference>
<dbReference type="InterPro" id="IPR014825">
    <property type="entry name" value="DNA_alkylation"/>
</dbReference>
<dbReference type="InterPro" id="IPR016024">
    <property type="entry name" value="ARM-type_fold"/>
</dbReference>
<evidence type="ECO:0000313" key="1">
    <source>
        <dbReference type="EMBL" id="SFV67319.1"/>
    </source>
</evidence>
<dbReference type="Pfam" id="PF08713">
    <property type="entry name" value="DNA_alkylation"/>
    <property type="match status" value="1"/>
</dbReference>
<accession>A0A1W1CNG5</accession>
<dbReference type="EMBL" id="FPHJ01000055">
    <property type="protein sequence ID" value="SFV67319.1"/>
    <property type="molecule type" value="Genomic_DNA"/>
</dbReference>
<gene>
    <name evidence="1" type="ORF">MNB_SUP05-5-902</name>
</gene>
<organism evidence="1">
    <name type="scientific">hydrothermal vent metagenome</name>
    <dbReference type="NCBI Taxonomy" id="652676"/>
    <lineage>
        <taxon>unclassified sequences</taxon>
        <taxon>metagenomes</taxon>
        <taxon>ecological metagenomes</taxon>
    </lineage>
</organism>